<evidence type="ECO:0000256" key="1">
    <source>
        <dbReference type="ARBA" id="ARBA00018672"/>
    </source>
</evidence>
<gene>
    <name evidence="6" type="ORF">KL86CLO1_12784</name>
</gene>
<dbReference type="InterPro" id="IPR011006">
    <property type="entry name" value="CheY-like_superfamily"/>
</dbReference>
<protein>
    <recommendedName>
        <fullName evidence="1">Stage 0 sporulation protein A homolog</fullName>
    </recommendedName>
</protein>
<evidence type="ECO:0000259" key="4">
    <source>
        <dbReference type="PROSITE" id="PS50110"/>
    </source>
</evidence>
<sequence length="236" mass="27028">MLRVAIAEDEPRCAQETREYLDRFARENGAAVDSSVFPDGLELVEGYRPVWDILFLDIEMPHMDGLEAARRIRAVDPAVVIIFITNMARYAVKGYEVDALDFVLKPMTYAQFSMKMKKALVLLAGRERRYLLLPKDGTEQRVSTDDVLFVEVMNHRLYVHAREGDFVRSGSMLEMERQLSGLKFARCNNSYLINLRNVVGVRKDTVLVPGYELPISRPKRKEFLQALSDYLGGGFR</sequence>
<comment type="function">
    <text evidence="2">May play the central regulatory role in sporulation. It may be an element of the effector pathway responsible for the activation of sporulation genes in response to nutritional stress. Spo0A may act in concert with spo0H (a sigma factor) to control the expression of some genes that are critical to the sporulation process.</text>
</comment>
<feature type="domain" description="Response regulatory" evidence="4">
    <location>
        <begin position="3"/>
        <end position="120"/>
    </location>
</feature>
<dbReference type="PROSITE" id="PS50930">
    <property type="entry name" value="HTH_LYTTR"/>
    <property type="match status" value="1"/>
</dbReference>
<dbReference type="InterPro" id="IPR001789">
    <property type="entry name" value="Sig_transdc_resp-reg_receiver"/>
</dbReference>
<organism evidence="6">
    <name type="scientific">uncultured Eubacteriales bacterium</name>
    <dbReference type="NCBI Taxonomy" id="172733"/>
    <lineage>
        <taxon>Bacteria</taxon>
        <taxon>Bacillati</taxon>
        <taxon>Bacillota</taxon>
        <taxon>Clostridia</taxon>
        <taxon>Eubacteriales</taxon>
        <taxon>environmental samples</taxon>
    </lineage>
</organism>
<dbReference type="EMBL" id="FLUN01000001">
    <property type="protein sequence ID" value="SBW09960.1"/>
    <property type="molecule type" value="Genomic_DNA"/>
</dbReference>
<accession>A0A212KE08</accession>
<dbReference type="Pfam" id="PF04397">
    <property type="entry name" value="LytTR"/>
    <property type="match status" value="1"/>
</dbReference>
<dbReference type="AlphaFoldDB" id="A0A212KE08"/>
<feature type="domain" description="HTH LytTR-type" evidence="5">
    <location>
        <begin position="131"/>
        <end position="229"/>
    </location>
</feature>
<reference evidence="6" key="1">
    <citation type="submission" date="2016-04" db="EMBL/GenBank/DDBJ databases">
        <authorList>
            <person name="Evans L.H."/>
            <person name="Alamgir A."/>
            <person name="Owens N."/>
            <person name="Weber N.D."/>
            <person name="Virtaneva K."/>
            <person name="Barbian K."/>
            <person name="Babar A."/>
            <person name="Rosenke K."/>
        </authorList>
    </citation>
    <scope>NUCLEOTIDE SEQUENCE</scope>
    <source>
        <strain evidence="6">86</strain>
    </source>
</reference>
<evidence type="ECO:0000259" key="5">
    <source>
        <dbReference type="PROSITE" id="PS50930"/>
    </source>
</evidence>
<dbReference type="Gene3D" id="3.40.50.2300">
    <property type="match status" value="1"/>
</dbReference>
<dbReference type="SUPFAM" id="SSF52172">
    <property type="entry name" value="CheY-like"/>
    <property type="match status" value="1"/>
</dbReference>
<keyword evidence="3" id="KW-0597">Phosphoprotein</keyword>
<dbReference type="GO" id="GO:0000156">
    <property type="term" value="F:phosphorelay response regulator activity"/>
    <property type="evidence" value="ECO:0007669"/>
    <property type="project" value="InterPro"/>
</dbReference>
<name>A0A212KE08_9FIRM</name>
<dbReference type="Gene3D" id="2.40.50.1020">
    <property type="entry name" value="LytTr DNA-binding domain"/>
    <property type="match status" value="1"/>
</dbReference>
<dbReference type="InterPro" id="IPR046947">
    <property type="entry name" value="LytR-like"/>
</dbReference>
<dbReference type="InterPro" id="IPR007492">
    <property type="entry name" value="LytTR_DNA-bd_dom"/>
</dbReference>
<dbReference type="PROSITE" id="PS50110">
    <property type="entry name" value="RESPONSE_REGULATORY"/>
    <property type="match status" value="1"/>
</dbReference>
<dbReference type="PANTHER" id="PTHR37299:SF1">
    <property type="entry name" value="STAGE 0 SPORULATION PROTEIN A HOMOLOG"/>
    <property type="match status" value="1"/>
</dbReference>
<dbReference type="Pfam" id="PF00072">
    <property type="entry name" value="Response_reg"/>
    <property type="match status" value="1"/>
</dbReference>
<dbReference type="SMART" id="SM00448">
    <property type="entry name" value="REC"/>
    <property type="match status" value="1"/>
</dbReference>
<dbReference type="SMART" id="SM00850">
    <property type="entry name" value="LytTR"/>
    <property type="match status" value="1"/>
</dbReference>
<proteinExistence type="predicted"/>
<evidence type="ECO:0000256" key="3">
    <source>
        <dbReference type="PROSITE-ProRule" id="PRU00169"/>
    </source>
</evidence>
<feature type="modified residue" description="4-aspartylphosphate" evidence="3">
    <location>
        <position position="57"/>
    </location>
</feature>
<dbReference type="PANTHER" id="PTHR37299">
    <property type="entry name" value="TRANSCRIPTIONAL REGULATOR-RELATED"/>
    <property type="match status" value="1"/>
</dbReference>
<dbReference type="GO" id="GO:0003677">
    <property type="term" value="F:DNA binding"/>
    <property type="evidence" value="ECO:0007669"/>
    <property type="project" value="InterPro"/>
</dbReference>
<evidence type="ECO:0000313" key="6">
    <source>
        <dbReference type="EMBL" id="SBW09960.1"/>
    </source>
</evidence>
<evidence type="ECO:0000256" key="2">
    <source>
        <dbReference type="ARBA" id="ARBA00024867"/>
    </source>
</evidence>